<comment type="catalytic activity">
    <reaction evidence="5 15">
        <text>L-phenylalanyl-tRNA(Phe) + an N-terminal L-alpha-aminoacyl-[protein] = an N-terminal L-phenylalanyl-L-alpha-aminoacyl-[protein] + tRNA(Phe)</text>
        <dbReference type="Rhea" id="RHEA:43632"/>
        <dbReference type="Rhea" id="RHEA-COMP:9668"/>
        <dbReference type="Rhea" id="RHEA-COMP:9699"/>
        <dbReference type="Rhea" id="RHEA-COMP:10636"/>
        <dbReference type="Rhea" id="RHEA-COMP:10637"/>
        <dbReference type="ChEBI" id="CHEBI:78442"/>
        <dbReference type="ChEBI" id="CHEBI:78531"/>
        <dbReference type="ChEBI" id="CHEBI:78597"/>
        <dbReference type="ChEBI" id="CHEBI:83561"/>
        <dbReference type="EC" id="2.3.2.6"/>
    </reaction>
</comment>
<dbReference type="SUPFAM" id="SSF55729">
    <property type="entry name" value="Acyl-CoA N-acyltransferases (Nat)"/>
    <property type="match status" value="1"/>
</dbReference>
<dbReference type="Proteomes" id="UP000605253">
    <property type="component" value="Unassembled WGS sequence"/>
</dbReference>
<dbReference type="Gene3D" id="3.40.630.70">
    <property type="entry name" value="Leucyl/phenylalanyl-tRNA-protein transferase, C-terminal domain"/>
    <property type="match status" value="1"/>
</dbReference>
<evidence type="ECO:0000256" key="3">
    <source>
        <dbReference type="ARBA" id="ARBA00022679"/>
    </source>
</evidence>
<evidence type="ECO:0000313" key="17">
    <source>
        <dbReference type="Proteomes" id="UP000605253"/>
    </source>
</evidence>
<dbReference type="RefSeq" id="WP_188363717.1">
    <property type="nucleotide sequence ID" value="NZ_BAABJF010000011.1"/>
</dbReference>
<dbReference type="GO" id="GO:0005737">
    <property type="term" value="C:cytoplasm"/>
    <property type="evidence" value="ECO:0007669"/>
    <property type="project" value="UniProtKB-SubCell"/>
</dbReference>
<name>A0A917CCU9_9GAMM</name>
<evidence type="ECO:0000256" key="10">
    <source>
        <dbReference type="ARBA" id="ARBA00066767"/>
    </source>
</evidence>
<evidence type="ECO:0000256" key="6">
    <source>
        <dbReference type="ARBA" id="ARBA00050652"/>
    </source>
</evidence>
<evidence type="ECO:0000256" key="13">
    <source>
        <dbReference type="ARBA" id="ARBA00077165"/>
    </source>
</evidence>
<dbReference type="GO" id="GO:0030163">
    <property type="term" value="P:protein catabolic process"/>
    <property type="evidence" value="ECO:0007669"/>
    <property type="project" value="UniProtKB-UniRule"/>
</dbReference>
<dbReference type="InterPro" id="IPR042203">
    <property type="entry name" value="Leu/Phe-tRNA_Trfase_C"/>
</dbReference>
<reference evidence="16" key="1">
    <citation type="journal article" date="2014" name="Int. J. Syst. Evol. Microbiol.">
        <title>Complete genome sequence of Corynebacterium casei LMG S-19264T (=DSM 44701T), isolated from a smear-ripened cheese.</title>
        <authorList>
            <consortium name="US DOE Joint Genome Institute (JGI-PGF)"/>
            <person name="Walter F."/>
            <person name="Albersmeier A."/>
            <person name="Kalinowski J."/>
            <person name="Ruckert C."/>
        </authorList>
    </citation>
    <scope>NUCLEOTIDE SEQUENCE</scope>
    <source>
        <strain evidence="16">CGMCC 1.12181</strain>
    </source>
</reference>
<comment type="function">
    <text evidence="8 15">Functions in the N-end rule pathway of protein degradation where it conjugates Leu, Phe and, less efficiently, Met from aminoacyl-tRNAs to the N-termini of proteins containing an N-terminal arginine or lysine.</text>
</comment>
<reference evidence="16" key="2">
    <citation type="submission" date="2020-09" db="EMBL/GenBank/DDBJ databases">
        <authorList>
            <person name="Sun Q."/>
            <person name="Zhou Y."/>
        </authorList>
    </citation>
    <scope>NUCLEOTIDE SEQUENCE</scope>
    <source>
        <strain evidence="16">CGMCC 1.12181</strain>
    </source>
</reference>
<protein>
    <recommendedName>
        <fullName evidence="11 15">Leucyl/phenylalanyl-tRNA--protein transferase</fullName>
        <ecNumber evidence="10 15">2.3.2.6</ecNumber>
    </recommendedName>
    <alternativeName>
        <fullName evidence="12 15">L/F-transferase</fullName>
    </alternativeName>
    <alternativeName>
        <fullName evidence="13 15">Leucyltransferase</fullName>
    </alternativeName>
    <alternativeName>
        <fullName evidence="14 15">Phenyalanyltransferase</fullName>
    </alternativeName>
</protein>
<keyword evidence="3 15" id="KW-0808">Transferase</keyword>
<dbReference type="NCBIfam" id="TIGR00667">
    <property type="entry name" value="aat"/>
    <property type="match status" value="1"/>
</dbReference>
<dbReference type="Gene3D" id="3.30.70.3550">
    <property type="entry name" value="Leucyl/phenylalanyl-tRNA-protein transferase, N-terminal domain"/>
    <property type="match status" value="1"/>
</dbReference>
<comment type="caution">
    <text evidence="16">The sequence shown here is derived from an EMBL/GenBank/DDBJ whole genome shotgun (WGS) entry which is preliminary data.</text>
</comment>
<keyword evidence="17" id="KW-1185">Reference proteome</keyword>
<evidence type="ECO:0000256" key="1">
    <source>
        <dbReference type="ARBA" id="ARBA00004496"/>
    </source>
</evidence>
<evidence type="ECO:0000256" key="12">
    <source>
        <dbReference type="ARBA" id="ARBA00077136"/>
    </source>
</evidence>
<comment type="catalytic activity">
    <reaction evidence="6 15">
        <text>N-terminal L-arginyl-[protein] + L-leucyl-tRNA(Leu) = N-terminal L-leucyl-L-arginyl-[protein] + tRNA(Leu) + H(+)</text>
        <dbReference type="Rhea" id="RHEA:50416"/>
        <dbReference type="Rhea" id="RHEA-COMP:9613"/>
        <dbReference type="Rhea" id="RHEA-COMP:9622"/>
        <dbReference type="Rhea" id="RHEA-COMP:12672"/>
        <dbReference type="Rhea" id="RHEA-COMP:12673"/>
        <dbReference type="ChEBI" id="CHEBI:15378"/>
        <dbReference type="ChEBI" id="CHEBI:64719"/>
        <dbReference type="ChEBI" id="CHEBI:78442"/>
        <dbReference type="ChEBI" id="CHEBI:78494"/>
        <dbReference type="ChEBI" id="CHEBI:133044"/>
        <dbReference type="EC" id="2.3.2.6"/>
    </reaction>
</comment>
<evidence type="ECO:0000256" key="2">
    <source>
        <dbReference type="ARBA" id="ARBA00022490"/>
    </source>
</evidence>
<dbReference type="InterPro" id="IPR004616">
    <property type="entry name" value="Leu/Phe-tRNA_Trfase"/>
</dbReference>
<comment type="subcellular location">
    <subcellularLocation>
        <location evidence="1 15">Cytoplasm</location>
    </subcellularLocation>
</comment>
<comment type="catalytic activity">
    <reaction evidence="7 15">
        <text>N-terminal L-lysyl-[protein] + L-leucyl-tRNA(Leu) = N-terminal L-leucyl-L-lysyl-[protein] + tRNA(Leu) + H(+)</text>
        <dbReference type="Rhea" id="RHEA:12340"/>
        <dbReference type="Rhea" id="RHEA-COMP:9613"/>
        <dbReference type="Rhea" id="RHEA-COMP:9622"/>
        <dbReference type="Rhea" id="RHEA-COMP:12670"/>
        <dbReference type="Rhea" id="RHEA-COMP:12671"/>
        <dbReference type="ChEBI" id="CHEBI:15378"/>
        <dbReference type="ChEBI" id="CHEBI:65249"/>
        <dbReference type="ChEBI" id="CHEBI:78442"/>
        <dbReference type="ChEBI" id="CHEBI:78494"/>
        <dbReference type="ChEBI" id="CHEBI:133043"/>
        <dbReference type="EC" id="2.3.2.6"/>
    </reaction>
</comment>
<accession>A0A917CCU9</accession>
<dbReference type="PANTHER" id="PTHR30098:SF2">
    <property type="entry name" value="LEUCYL_PHENYLALANYL-TRNA--PROTEIN TRANSFERASE"/>
    <property type="match status" value="1"/>
</dbReference>
<evidence type="ECO:0000256" key="8">
    <source>
        <dbReference type="ARBA" id="ARBA00054043"/>
    </source>
</evidence>
<comment type="similarity">
    <text evidence="9 15">Belongs to the L/F-transferase family.</text>
</comment>
<dbReference type="InterPro" id="IPR042221">
    <property type="entry name" value="Leu/Phe-tRNA_Trfase_N"/>
</dbReference>
<dbReference type="FunFam" id="3.30.70.3550:FF:000001">
    <property type="entry name" value="Leucyl/phenylalanyl-tRNA--protein transferase"/>
    <property type="match status" value="1"/>
</dbReference>
<dbReference type="EMBL" id="BMEO01000001">
    <property type="protein sequence ID" value="GGF83936.1"/>
    <property type="molecule type" value="Genomic_DNA"/>
</dbReference>
<evidence type="ECO:0000256" key="15">
    <source>
        <dbReference type="HAMAP-Rule" id="MF_00688"/>
    </source>
</evidence>
<sequence>MPIYLPDLVHCGEFPPVDQALDELDGLLCMGGDLSVSRLLDAYQKGIFPWYNENEPILWWSPAFRMVLPPQAIHISRSLAKAMRQNKPQFFFNRHFEEVIKQCAFIKRQQAGRWIHDEMIEAYINMFKAGHAFCIEVETNAQVVGGLYGVKTQHVYCGESMFSNDTNGSKFAMVGLCAYLNSQHIQYLDCQIYNTHLAAMGAHLIPRNTFIRALTTNHFSET</sequence>
<organism evidence="16 17">
    <name type="scientific">Marinicella pacifica</name>
    <dbReference type="NCBI Taxonomy" id="1171543"/>
    <lineage>
        <taxon>Bacteria</taxon>
        <taxon>Pseudomonadati</taxon>
        <taxon>Pseudomonadota</taxon>
        <taxon>Gammaproteobacteria</taxon>
        <taxon>Lysobacterales</taxon>
        <taxon>Marinicellaceae</taxon>
        <taxon>Marinicella</taxon>
    </lineage>
</organism>
<dbReference type="PANTHER" id="PTHR30098">
    <property type="entry name" value="LEUCYL/PHENYLALANYL-TRNA--PROTEIN TRANSFERASE"/>
    <property type="match status" value="1"/>
</dbReference>
<evidence type="ECO:0000256" key="4">
    <source>
        <dbReference type="ARBA" id="ARBA00023315"/>
    </source>
</evidence>
<evidence type="ECO:0000256" key="11">
    <source>
        <dbReference type="ARBA" id="ARBA00074372"/>
    </source>
</evidence>
<dbReference type="GO" id="GO:0008914">
    <property type="term" value="F:leucyl-tRNA--protein transferase activity"/>
    <property type="evidence" value="ECO:0007669"/>
    <property type="project" value="UniProtKB-UniRule"/>
</dbReference>
<dbReference type="AlphaFoldDB" id="A0A917CCU9"/>
<evidence type="ECO:0000256" key="9">
    <source>
        <dbReference type="ARBA" id="ARBA00061535"/>
    </source>
</evidence>
<evidence type="ECO:0000313" key="16">
    <source>
        <dbReference type="EMBL" id="GGF83936.1"/>
    </source>
</evidence>
<evidence type="ECO:0000256" key="5">
    <source>
        <dbReference type="ARBA" id="ARBA00050607"/>
    </source>
</evidence>
<dbReference type="InterPro" id="IPR016181">
    <property type="entry name" value="Acyl_CoA_acyltransferase"/>
</dbReference>
<proteinExistence type="inferred from homology"/>
<gene>
    <name evidence="15 16" type="primary">aat</name>
    <name evidence="16" type="ORF">GCM10011365_01100</name>
</gene>
<dbReference type="Pfam" id="PF03588">
    <property type="entry name" value="Leu_Phe_trans"/>
    <property type="match status" value="1"/>
</dbReference>
<keyword evidence="4 15" id="KW-0012">Acyltransferase</keyword>
<keyword evidence="2 15" id="KW-0963">Cytoplasm</keyword>
<evidence type="ECO:0000256" key="7">
    <source>
        <dbReference type="ARBA" id="ARBA00051538"/>
    </source>
</evidence>
<dbReference type="EC" id="2.3.2.6" evidence="10 15"/>
<evidence type="ECO:0000256" key="14">
    <source>
        <dbReference type="ARBA" id="ARBA00083640"/>
    </source>
</evidence>
<dbReference type="HAMAP" id="MF_00688">
    <property type="entry name" value="Leu_Phe_trans"/>
    <property type="match status" value="1"/>
</dbReference>